<reference evidence="2" key="1">
    <citation type="journal article" date="2015" name="Nature">
        <title>Complex archaea that bridge the gap between prokaryotes and eukaryotes.</title>
        <authorList>
            <person name="Spang A."/>
            <person name="Saw J.H."/>
            <person name="Jorgensen S.L."/>
            <person name="Zaremba-Niedzwiedzka K."/>
            <person name="Martijn J."/>
            <person name="Lind A.E."/>
            <person name="van Eijk R."/>
            <person name="Schleper C."/>
            <person name="Guy L."/>
            <person name="Ettema T.J."/>
        </authorList>
    </citation>
    <scope>NUCLEOTIDE SEQUENCE</scope>
</reference>
<name>A0A0F9C5W3_9ZZZZ</name>
<feature type="transmembrane region" description="Helical" evidence="1">
    <location>
        <begin position="83"/>
        <end position="106"/>
    </location>
</feature>
<sequence length="210" mass="22694">MLPISPPTIQQSVGRATALTTGQLLPVSPDLSLGIVSLSALGLSFFYQLLQGPKKPPYLPIVMGLGALGASYLYPHVDTANDIMVAGAMTIFGSSLGWVVTFMNSISKETTQQRTKTHTRSVSGPDPLSFTPFEKDMVLVHLGDLKSDEDARKFLDLAKFQGKDSAQEDSRKAKTAFDTLGWTYRVTIGGTVCLAEYAGWDASQFNGWTP</sequence>
<organism evidence="2">
    <name type="scientific">marine sediment metagenome</name>
    <dbReference type="NCBI Taxonomy" id="412755"/>
    <lineage>
        <taxon>unclassified sequences</taxon>
        <taxon>metagenomes</taxon>
        <taxon>ecological metagenomes</taxon>
    </lineage>
</organism>
<gene>
    <name evidence="2" type="ORF">LCGC14_2443050</name>
</gene>
<dbReference type="EMBL" id="LAZR01037639">
    <property type="protein sequence ID" value="KKL21677.1"/>
    <property type="molecule type" value="Genomic_DNA"/>
</dbReference>
<keyword evidence="1" id="KW-1133">Transmembrane helix</keyword>
<accession>A0A0F9C5W3</accession>
<evidence type="ECO:0000313" key="2">
    <source>
        <dbReference type="EMBL" id="KKL21677.1"/>
    </source>
</evidence>
<feature type="transmembrane region" description="Helical" evidence="1">
    <location>
        <begin position="57"/>
        <end position="77"/>
    </location>
</feature>
<feature type="transmembrane region" description="Helical" evidence="1">
    <location>
        <begin position="31"/>
        <end position="50"/>
    </location>
</feature>
<keyword evidence="1" id="KW-0472">Membrane</keyword>
<proteinExistence type="predicted"/>
<comment type="caution">
    <text evidence="2">The sequence shown here is derived from an EMBL/GenBank/DDBJ whole genome shotgun (WGS) entry which is preliminary data.</text>
</comment>
<keyword evidence="1" id="KW-0812">Transmembrane</keyword>
<dbReference type="AlphaFoldDB" id="A0A0F9C5W3"/>
<protein>
    <submittedName>
        <fullName evidence="2">Uncharacterized protein</fullName>
    </submittedName>
</protein>
<evidence type="ECO:0000256" key="1">
    <source>
        <dbReference type="SAM" id="Phobius"/>
    </source>
</evidence>